<dbReference type="EMBL" id="QXNG01000140">
    <property type="protein sequence ID" value="THA11361.1"/>
    <property type="molecule type" value="Genomic_DNA"/>
</dbReference>
<dbReference type="AlphaFoldDB" id="A0A4S2PFT1"/>
<name>A0A4S2PFT1_9PAST</name>
<feature type="domain" description="Lysozyme inhibitor LprI-like N-terminal" evidence="1">
    <location>
        <begin position="45"/>
        <end position="123"/>
    </location>
</feature>
<dbReference type="Proteomes" id="UP000310576">
    <property type="component" value="Unassembled WGS sequence"/>
</dbReference>
<comment type="caution">
    <text evidence="2">The sequence shown here is derived from an EMBL/GenBank/DDBJ whole genome shotgun (WGS) entry which is preliminary data.</text>
</comment>
<evidence type="ECO:0000313" key="2">
    <source>
        <dbReference type="EMBL" id="THA11361.1"/>
    </source>
</evidence>
<proteinExistence type="predicted"/>
<reference evidence="2 3" key="1">
    <citation type="journal article" date="2019" name="Vet. Microbiol.">
        <title>Development of multi locus sequence typing (MLST) of Rodentibacter pneumotropicus.</title>
        <authorList>
            <person name="Adhikary S."/>
            <person name="Bisgaard M."/>
            <person name="Boot R."/>
            <person name="Benga L."/>
            <person name="Nicklas W."/>
            <person name="Christensen H."/>
        </authorList>
    </citation>
    <scope>NUCLEOTIDE SEQUENCE [LARGE SCALE GENOMIC DNA]</scope>
    <source>
        <strain evidence="2 3">1596_07</strain>
    </source>
</reference>
<accession>A0A4S2PFT1</accession>
<dbReference type="RefSeq" id="WP_136124811.1">
    <property type="nucleotide sequence ID" value="NZ_QXNF01000036.1"/>
</dbReference>
<gene>
    <name evidence="2" type="ORF">D3M76_11385</name>
</gene>
<dbReference type="Gene3D" id="1.20.1270.180">
    <property type="match status" value="1"/>
</dbReference>
<dbReference type="InterPro" id="IPR009739">
    <property type="entry name" value="LprI-like_N"/>
</dbReference>
<protein>
    <submittedName>
        <fullName evidence="2">DUF1311 domain-containing protein</fullName>
    </submittedName>
</protein>
<evidence type="ECO:0000259" key="1">
    <source>
        <dbReference type="Pfam" id="PF07007"/>
    </source>
</evidence>
<organism evidence="2 3">
    <name type="scientific">Rodentibacter pneumotropicus</name>
    <dbReference type="NCBI Taxonomy" id="758"/>
    <lineage>
        <taxon>Bacteria</taxon>
        <taxon>Pseudomonadati</taxon>
        <taxon>Pseudomonadota</taxon>
        <taxon>Gammaproteobacteria</taxon>
        <taxon>Pasteurellales</taxon>
        <taxon>Pasteurellaceae</taxon>
        <taxon>Rodentibacter</taxon>
    </lineage>
</organism>
<sequence>MFLVNINIASFFSVFFVSSSGVSIEPEDLLLAEAPSRPCLSGSIKQEDLMLCVSKGYILAQKKLNSNYKISIQQNNQKIRDFLILSQRKWNSYKFKQCYIELENGREGEVNFIDCATKVIESRNELLESVFLCNFNKEACQFENDDIVELLGDK</sequence>
<evidence type="ECO:0000313" key="3">
    <source>
        <dbReference type="Proteomes" id="UP000310576"/>
    </source>
</evidence>
<dbReference type="Pfam" id="PF07007">
    <property type="entry name" value="LprI"/>
    <property type="match status" value="1"/>
</dbReference>